<evidence type="ECO:0000313" key="1">
    <source>
        <dbReference type="EMBL" id="EAX94986.1"/>
    </source>
</evidence>
<accession>A2FJC5</accession>
<name>A2FJC5_TRIV3</name>
<dbReference type="AlphaFoldDB" id="A2FJC5"/>
<protein>
    <submittedName>
        <fullName evidence="1">Surface antigen BspA-like</fullName>
    </submittedName>
</protein>
<dbReference type="PANTHER" id="PTHR45661:SF3">
    <property type="entry name" value="IG-LIKE DOMAIN-CONTAINING PROTEIN"/>
    <property type="match status" value="1"/>
</dbReference>
<proteinExistence type="predicted"/>
<dbReference type="VEuPathDB" id="TrichDB:TVAGG3_0808690"/>
<keyword evidence="2" id="KW-1185">Reference proteome</keyword>
<dbReference type="InParanoid" id="A2FJC5"/>
<dbReference type="InterPro" id="IPR026906">
    <property type="entry name" value="LRR_5"/>
</dbReference>
<dbReference type="STRING" id="5722.A2FJC5"/>
<organism evidence="1 2">
    <name type="scientific">Trichomonas vaginalis (strain ATCC PRA-98 / G3)</name>
    <dbReference type="NCBI Taxonomy" id="412133"/>
    <lineage>
        <taxon>Eukaryota</taxon>
        <taxon>Metamonada</taxon>
        <taxon>Parabasalia</taxon>
        <taxon>Trichomonadida</taxon>
        <taxon>Trichomonadidae</taxon>
        <taxon>Trichomonas</taxon>
    </lineage>
</organism>
<dbReference type="EMBL" id="DS113828">
    <property type="protein sequence ID" value="EAX94986.1"/>
    <property type="molecule type" value="Genomic_DNA"/>
</dbReference>
<dbReference type="Gene3D" id="3.80.10.10">
    <property type="entry name" value="Ribonuclease Inhibitor"/>
    <property type="match status" value="3"/>
</dbReference>
<dbReference type="SUPFAM" id="SSF52058">
    <property type="entry name" value="L domain-like"/>
    <property type="match status" value="4"/>
</dbReference>
<dbReference type="Pfam" id="PF13306">
    <property type="entry name" value="LRR_5"/>
    <property type="match status" value="4"/>
</dbReference>
<reference evidence="1" key="2">
    <citation type="journal article" date="2007" name="Science">
        <title>Draft genome sequence of the sexually transmitted pathogen Trichomonas vaginalis.</title>
        <authorList>
            <person name="Carlton J.M."/>
            <person name="Hirt R.P."/>
            <person name="Silva J.C."/>
            <person name="Delcher A.L."/>
            <person name="Schatz M."/>
            <person name="Zhao Q."/>
            <person name="Wortman J.R."/>
            <person name="Bidwell S.L."/>
            <person name="Alsmark U.C.M."/>
            <person name="Besteiro S."/>
            <person name="Sicheritz-Ponten T."/>
            <person name="Noel C.J."/>
            <person name="Dacks J.B."/>
            <person name="Foster P.G."/>
            <person name="Simillion C."/>
            <person name="Van de Peer Y."/>
            <person name="Miranda-Saavedra D."/>
            <person name="Barton G.J."/>
            <person name="Westrop G.D."/>
            <person name="Mueller S."/>
            <person name="Dessi D."/>
            <person name="Fiori P.L."/>
            <person name="Ren Q."/>
            <person name="Paulsen I."/>
            <person name="Zhang H."/>
            <person name="Bastida-Corcuera F.D."/>
            <person name="Simoes-Barbosa A."/>
            <person name="Brown M.T."/>
            <person name="Hayes R.D."/>
            <person name="Mukherjee M."/>
            <person name="Okumura C.Y."/>
            <person name="Schneider R."/>
            <person name="Smith A.J."/>
            <person name="Vanacova S."/>
            <person name="Villalvazo M."/>
            <person name="Haas B.J."/>
            <person name="Pertea M."/>
            <person name="Feldblyum T.V."/>
            <person name="Utterback T.R."/>
            <person name="Shu C.L."/>
            <person name="Osoegawa K."/>
            <person name="de Jong P.J."/>
            <person name="Hrdy I."/>
            <person name="Horvathova L."/>
            <person name="Zubacova Z."/>
            <person name="Dolezal P."/>
            <person name="Malik S.B."/>
            <person name="Logsdon J.M. Jr."/>
            <person name="Henze K."/>
            <person name="Gupta A."/>
            <person name="Wang C.C."/>
            <person name="Dunne R.L."/>
            <person name="Upcroft J.A."/>
            <person name="Upcroft P."/>
            <person name="White O."/>
            <person name="Salzberg S.L."/>
            <person name="Tang P."/>
            <person name="Chiu C.-H."/>
            <person name="Lee Y.-S."/>
            <person name="Embley T.M."/>
            <person name="Coombs G.H."/>
            <person name="Mottram J.C."/>
            <person name="Tachezy J."/>
            <person name="Fraser-Liggett C.M."/>
            <person name="Johnson P.J."/>
        </authorList>
    </citation>
    <scope>NUCLEOTIDE SEQUENCE [LARGE SCALE GENOMIC DNA]</scope>
    <source>
        <strain evidence="1">G3</strain>
    </source>
</reference>
<dbReference type="Proteomes" id="UP000001542">
    <property type="component" value="Unassembled WGS sequence"/>
</dbReference>
<dbReference type="VEuPathDB" id="TrichDB:TVAG_048640"/>
<dbReference type="SMR" id="A2FJC5"/>
<reference evidence="1" key="1">
    <citation type="submission" date="2006-10" db="EMBL/GenBank/DDBJ databases">
        <authorList>
            <person name="Amadeo P."/>
            <person name="Zhao Q."/>
            <person name="Wortman J."/>
            <person name="Fraser-Liggett C."/>
            <person name="Carlton J."/>
        </authorList>
    </citation>
    <scope>NUCLEOTIDE SEQUENCE</scope>
    <source>
        <strain evidence="1">G3</strain>
    </source>
</reference>
<evidence type="ECO:0000313" key="2">
    <source>
        <dbReference type="Proteomes" id="UP000001542"/>
    </source>
</evidence>
<dbReference type="InterPro" id="IPR032675">
    <property type="entry name" value="LRR_dom_sf"/>
</dbReference>
<dbReference type="PANTHER" id="PTHR45661">
    <property type="entry name" value="SURFACE ANTIGEN"/>
    <property type="match status" value="1"/>
</dbReference>
<dbReference type="InterPro" id="IPR053139">
    <property type="entry name" value="Surface_bspA-like"/>
</dbReference>
<dbReference type="RefSeq" id="XP_001307916.1">
    <property type="nucleotide sequence ID" value="XM_001307915.1"/>
</dbReference>
<dbReference type="KEGG" id="tva:4752730"/>
<gene>
    <name evidence="1" type="ORF">TVAG_048640</name>
</gene>
<sequence length="815" mass="90425">MPDYQNGAYSSDDYSFLESVSSNAKTTTIHKNAKTIKGISANNYAFSTCKDTIETVIFETGSLLYEISPYTFYQCSKLQQIDLTPCSHLTNIADHAFYQCKSLSSIKIPNSITKLREYSFYQTNLSTFTLPSSVTSISDYCFMYSSKLAQLEIPTDSNLVSIGKWVIIGTLVTSFYIPSKVNSISYAFSEGAQIQSITCSPSNPYYKVENAILIDKRSMITHTYPQRKGGSVIIPEGITGTMSAVFSSCGITSVQFPSSITYINEYSFQQNPLTEIEIPDSVTSMYKKAFYACDKLTTVKLPNKITTLPESCFEGCGLTSITIPDSVKIINDRCFLNCPNLREVILPDSISQLNGRVFDPTTQIRFSNNSKFYITADYVIMDKVNTTVVQYIGRNSDNSINIHFNVSEIKKSVFSDKTLLRSITFPVDSKLQTINDKAFINCYNLEFIGLPSSIVSIGSESFSNCYKLRSISLNYCNKIGSSAFLNCINLSIVTFEESSITNIPENCFYNCISLTTLNLPINLEIIGDKSFMLCTSLSNVVFHSSVSSFGESCFRQCNIKTVDLSVCSSFQTLSDNCFRDNNLLESIKYPHDLHTLGAFTLSNTSISSFDIPSSLETISSDTFTNCFSLKSIHIPSDSSLSLISVGSFRNCINIENITCDSDIYHVVTGALFNDKMASLILFPPASKVKYFSLPGSTRTIGEGAFMSCVNLISVMIPSGSVSTISQNAFEGCINLKMINIPSSVVEVGADAFKDCTHLSCECEIENRTKIFLNQLITHSKLPTRCVYDRESLYSCRVKSSFQNNLLIHPFIVMIL</sequence>